<protein>
    <submittedName>
        <fullName evidence="4">BAG family molecular chaperone regulator 8, chloroplastic</fullName>
    </submittedName>
</protein>
<dbReference type="AlphaFoldDB" id="A0A6J1GZW5"/>
<dbReference type="Proteomes" id="UP000504609">
    <property type="component" value="Unplaced"/>
</dbReference>
<feature type="compositionally biased region" description="Polar residues" evidence="2">
    <location>
        <begin position="252"/>
        <end position="267"/>
    </location>
</feature>
<gene>
    <name evidence="4" type="primary">LOC111459138</name>
</gene>
<dbReference type="GO" id="GO:0006457">
    <property type="term" value="P:protein folding"/>
    <property type="evidence" value="ECO:0007669"/>
    <property type="project" value="TreeGrafter"/>
</dbReference>
<dbReference type="GeneID" id="111459138"/>
<reference evidence="4" key="1">
    <citation type="submission" date="2025-08" db="UniProtKB">
        <authorList>
            <consortium name="RefSeq"/>
        </authorList>
    </citation>
    <scope>IDENTIFICATION</scope>
    <source>
        <tissue evidence="4">Young leaves</tissue>
    </source>
</reference>
<dbReference type="RefSeq" id="XP_022957676.1">
    <property type="nucleotide sequence ID" value="XM_023101908.1"/>
</dbReference>
<keyword evidence="3" id="KW-1185">Reference proteome</keyword>
<feature type="compositionally biased region" description="Acidic residues" evidence="2">
    <location>
        <begin position="386"/>
        <end position="399"/>
    </location>
</feature>
<evidence type="ECO:0000313" key="3">
    <source>
        <dbReference type="Proteomes" id="UP000504609"/>
    </source>
</evidence>
<dbReference type="PANTHER" id="PTHR33322">
    <property type="entry name" value="BAG DOMAIN CONTAINING PROTEIN, EXPRESSED"/>
    <property type="match status" value="1"/>
</dbReference>
<feature type="region of interest" description="Disordered" evidence="2">
    <location>
        <begin position="310"/>
        <end position="349"/>
    </location>
</feature>
<dbReference type="InterPro" id="IPR040400">
    <property type="entry name" value="BAG5/6/7/8"/>
</dbReference>
<dbReference type="PANTHER" id="PTHR33322:SF18">
    <property type="entry name" value="BAG FAMILY MOLECULAR CHAPERONE REGULATOR 8, CHLOROPLASTIC"/>
    <property type="match status" value="1"/>
</dbReference>
<dbReference type="PROSITE" id="PS50096">
    <property type="entry name" value="IQ"/>
    <property type="match status" value="1"/>
</dbReference>
<feature type="region of interest" description="Disordered" evidence="2">
    <location>
        <begin position="370"/>
        <end position="431"/>
    </location>
</feature>
<accession>A0A6J1GZW5</accession>
<sequence length="452" mass="51131">MASRHYPHQPHLHLHRTHLPSACCCGCDGGDFATPCFQTLHPSPPPPSPSDPLLQALASQILQSAQFQHLSQYPTLRAKKFQSHYQFQPLSSQNPKRVREQELPQVIHHSTISSLVSRIEALESSLHRVSGSHVPPQSLRQVAASTIQTYFRAFLVRRSRALRELKDLAIIKSRFESLQSSLCNEFYFDRNAISLEIMDLLLHLDSIQGNDPMVKGSKKSLSRDLVQFWDRIDNLSVKRNGGLPLKTKKNTRLGQNVSKSRVSNPKLKNSENQKETIEKLKSRIEKICERSKIFENDGRDLDLKRFHHVHDDDEEEEDESPRIHVKNSDQTGDQNLGKGHEIQPRVKKSVRFAENGSLFRVLDEDYGVLDEGDERDERDERRGDSGDEVVEDIFNEADGDNGSSEMSDGERNPGRKMSSGNGGSSFSAPLPMKMENKADLIMKNSKSLKILG</sequence>
<evidence type="ECO:0000256" key="2">
    <source>
        <dbReference type="SAM" id="MobiDB-lite"/>
    </source>
</evidence>
<name>A0A6J1GZW5_CUCMO</name>
<proteinExistence type="predicted"/>
<feature type="region of interest" description="Disordered" evidence="2">
    <location>
        <begin position="241"/>
        <end position="275"/>
    </location>
</feature>
<dbReference type="KEGG" id="cmos:111459138"/>
<organism evidence="3 4">
    <name type="scientific">Cucurbita moschata</name>
    <name type="common">Winter crookneck squash</name>
    <name type="synonym">Cucurbita pepo var. moschata</name>
    <dbReference type="NCBI Taxonomy" id="3662"/>
    <lineage>
        <taxon>Eukaryota</taxon>
        <taxon>Viridiplantae</taxon>
        <taxon>Streptophyta</taxon>
        <taxon>Embryophyta</taxon>
        <taxon>Tracheophyta</taxon>
        <taxon>Spermatophyta</taxon>
        <taxon>Magnoliopsida</taxon>
        <taxon>eudicotyledons</taxon>
        <taxon>Gunneridae</taxon>
        <taxon>Pentapetalae</taxon>
        <taxon>rosids</taxon>
        <taxon>fabids</taxon>
        <taxon>Cucurbitales</taxon>
        <taxon>Cucurbitaceae</taxon>
        <taxon>Cucurbiteae</taxon>
        <taxon>Cucurbita</taxon>
    </lineage>
</organism>
<evidence type="ECO:0000313" key="4">
    <source>
        <dbReference type="RefSeq" id="XP_022957676.1"/>
    </source>
</evidence>
<keyword evidence="1" id="KW-0143">Chaperone</keyword>
<dbReference type="GO" id="GO:0009506">
    <property type="term" value="C:plasmodesma"/>
    <property type="evidence" value="ECO:0007669"/>
    <property type="project" value="TreeGrafter"/>
</dbReference>
<evidence type="ECO:0000256" key="1">
    <source>
        <dbReference type="ARBA" id="ARBA00023186"/>
    </source>
</evidence>